<keyword evidence="4" id="KW-0663">Pyridoxal phosphate</keyword>
<reference evidence="7 8" key="1">
    <citation type="submission" date="2018-02" db="EMBL/GenBank/DDBJ databases">
        <title>8 Nocardia nova and 1 Nocardia cyriacigeorgica strain used for evolution to TMP-SMX.</title>
        <authorList>
            <person name="Mehta H."/>
            <person name="Weng J."/>
            <person name="Shamoo Y."/>
        </authorList>
    </citation>
    <scope>NUCLEOTIDE SEQUENCE [LARGE SCALE GENOMIC DNA]</scope>
    <source>
        <strain evidence="7 8">BAA2227</strain>
    </source>
</reference>
<dbReference type="AlphaFoldDB" id="A0A2S6A2Z9"/>
<evidence type="ECO:0000256" key="3">
    <source>
        <dbReference type="ARBA" id="ARBA00022679"/>
    </source>
</evidence>
<evidence type="ECO:0000256" key="5">
    <source>
        <dbReference type="SAM" id="MobiDB-lite"/>
    </source>
</evidence>
<keyword evidence="2" id="KW-0032">Aminotransferase</keyword>
<organism evidence="7 8">
    <name type="scientific">Nocardia nova</name>
    <dbReference type="NCBI Taxonomy" id="37330"/>
    <lineage>
        <taxon>Bacteria</taxon>
        <taxon>Bacillati</taxon>
        <taxon>Actinomycetota</taxon>
        <taxon>Actinomycetes</taxon>
        <taxon>Mycobacteriales</taxon>
        <taxon>Nocardiaceae</taxon>
        <taxon>Nocardia</taxon>
    </lineage>
</organism>
<comment type="cofactor">
    <cofactor evidence="1">
        <name>pyridoxal 5'-phosphate</name>
        <dbReference type="ChEBI" id="CHEBI:597326"/>
    </cofactor>
</comment>
<evidence type="ECO:0000313" key="8">
    <source>
        <dbReference type="Proteomes" id="UP000238356"/>
    </source>
</evidence>
<dbReference type="GO" id="GO:0016212">
    <property type="term" value="F:kynurenine-oxoglutarate transaminase activity"/>
    <property type="evidence" value="ECO:0007669"/>
    <property type="project" value="TreeGrafter"/>
</dbReference>
<dbReference type="GO" id="GO:0030170">
    <property type="term" value="F:pyridoxal phosphate binding"/>
    <property type="evidence" value="ECO:0007669"/>
    <property type="project" value="InterPro"/>
</dbReference>
<dbReference type="GO" id="GO:0005737">
    <property type="term" value="C:cytoplasm"/>
    <property type="evidence" value="ECO:0007669"/>
    <property type="project" value="TreeGrafter"/>
</dbReference>
<name>A0A2S6A2Z9_9NOCA</name>
<accession>A0A2S6A2Z9</accession>
<evidence type="ECO:0000256" key="2">
    <source>
        <dbReference type="ARBA" id="ARBA00022576"/>
    </source>
</evidence>
<dbReference type="PANTHER" id="PTHR43807:SF20">
    <property type="entry name" value="FI04487P"/>
    <property type="match status" value="1"/>
</dbReference>
<dbReference type="PANTHER" id="PTHR43807">
    <property type="entry name" value="FI04487P"/>
    <property type="match status" value="1"/>
</dbReference>
<dbReference type="Proteomes" id="UP000238356">
    <property type="component" value="Unassembled WGS sequence"/>
</dbReference>
<keyword evidence="3" id="KW-0808">Transferase</keyword>
<sequence>MGRNPDAGPSAAGNRAAVTTGPGHAERAAAALILRSEERKKELRRQLPESVPFLGRSGRRYHGVLDAYHGETGFEIDPAAARALRRAWNDLAPHRIRRRGLPDYDKRQPLELRESAAAHLFDRLHRPADGVTGVRVRPEEVVVCPYSSMLMLEEVIATVVRPGGVIVCPEGFYKNFATHIAKFDVRVVVPEATPDDSFRIDPMALARELERHGDAVCAVLLTLPGNPVVTRYSSDELRELAAVLVAADVPVVCDMAFDRIVGGHIPLAALEVPTAQGSVRLYDRMVSVTGNSKGYNAFGPCKLGAACSGDSRWLERIRARLTIAFQRESTHLVRAVLDHTPDAYFEHNRKLVREQFDTALERIAAINAEFGSNTLRPLGSGASMFLSVVADSALLDAAGVGDSAALEDLLLVGAGIDSVALGRTGSPRRGVRLNVLAPRRGPGTESRELIDELFDRLGGLVADLAGGATYRDILRRRGIAEPPA</sequence>
<feature type="domain" description="Aminotransferase class I/classII large" evidence="6">
    <location>
        <begin position="104"/>
        <end position="392"/>
    </location>
</feature>
<evidence type="ECO:0000259" key="6">
    <source>
        <dbReference type="Pfam" id="PF00155"/>
    </source>
</evidence>
<dbReference type="InterPro" id="IPR004839">
    <property type="entry name" value="Aminotransferase_I/II_large"/>
</dbReference>
<dbReference type="SUPFAM" id="SSF53383">
    <property type="entry name" value="PLP-dependent transferases"/>
    <property type="match status" value="1"/>
</dbReference>
<evidence type="ECO:0000256" key="4">
    <source>
        <dbReference type="ARBA" id="ARBA00022898"/>
    </source>
</evidence>
<feature type="region of interest" description="Disordered" evidence="5">
    <location>
        <begin position="1"/>
        <end position="24"/>
    </location>
</feature>
<evidence type="ECO:0000313" key="7">
    <source>
        <dbReference type="EMBL" id="PPJ26171.1"/>
    </source>
</evidence>
<protein>
    <recommendedName>
        <fullName evidence="6">Aminotransferase class I/classII large domain-containing protein</fullName>
    </recommendedName>
</protein>
<gene>
    <name evidence="7" type="ORF">C5F51_20365</name>
</gene>
<dbReference type="Gene3D" id="3.40.640.10">
    <property type="entry name" value="Type I PLP-dependent aspartate aminotransferase-like (Major domain)"/>
    <property type="match status" value="1"/>
</dbReference>
<dbReference type="InterPro" id="IPR015421">
    <property type="entry name" value="PyrdxlP-dep_Trfase_major"/>
</dbReference>
<comment type="caution">
    <text evidence="7">The sequence shown here is derived from an EMBL/GenBank/DDBJ whole genome shotgun (WGS) entry which is preliminary data.</text>
</comment>
<dbReference type="InterPro" id="IPR051326">
    <property type="entry name" value="Kynurenine-oxoglutarate_AT"/>
</dbReference>
<keyword evidence="8" id="KW-1185">Reference proteome</keyword>
<proteinExistence type="predicted"/>
<evidence type="ECO:0000256" key="1">
    <source>
        <dbReference type="ARBA" id="ARBA00001933"/>
    </source>
</evidence>
<dbReference type="InterPro" id="IPR015424">
    <property type="entry name" value="PyrdxlP-dep_Trfase"/>
</dbReference>
<dbReference type="EMBL" id="PSZD01000013">
    <property type="protein sequence ID" value="PPJ26171.1"/>
    <property type="molecule type" value="Genomic_DNA"/>
</dbReference>
<dbReference type="Pfam" id="PF00155">
    <property type="entry name" value="Aminotran_1_2"/>
    <property type="match status" value="1"/>
</dbReference>